<gene>
    <name evidence="1" type="ORF">H8S34_02525</name>
</gene>
<dbReference type="EMBL" id="JACOPR010000001">
    <property type="protein sequence ID" value="MBC5729707.1"/>
    <property type="molecule type" value="Genomic_DNA"/>
</dbReference>
<reference evidence="1 2" key="1">
    <citation type="submission" date="2020-08" db="EMBL/GenBank/DDBJ databases">
        <title>Genome public.</title>
        <authorList>
            <person name="Liu C."/>
            <person name="Sun Q."/>
        </authorList>
    </citation>
    <scope>NUCLEOTIDE SEQUENCE [LARGE SCALE GENOMIC DNA]</scope>
    <source>
        <strain evidence="1 2">New-38</strain>
    </source>
</reference>
<sequence length="71" mass="8304">MKTTRYYMVEAEICGTCKYYHQHFVLGRGERFHPLWYGHCGRRGMPHPQPGEVCPHWTPALKTEEEPASVD</sequence>
<evidence type="ECO:0000313" key="1">
    <source>
        <dbReference type="EMBL" id="MBC5729707.1"/>
    </source>
</evidence>
<evidence type="ECO:0000313" key="2">
    <source>
        <dbReference type="Proteomes" id="UP000660021"/>
    </source>
</evidence>
<keyword evidence="2" id="KW-1185">Reference proteome</keyword>
<comment type="caution">
    <text evidence="1">The sequence shown here is derived from an EMBL/GenBank/DDBJ whole genome shotgun (WGS) entry which is preliminary data.</text>
</comment>
<dbReference type="Proteomes" id="UP000660021">
    <property type="component" value="Unassembled WGS sequence"/>
</dbReference>
<dbReference type="RefSeq" id="WP_186962939.1">
    <property type="nucleotide sequence ID" value="NZ_JACOPR010000001.1"/>
</dbReference>
<protein>
    <submittedName>
        <fullName evidence="1">Uncharacterized protein</fullName>
    </submittedName>
</protein>
<organism evidence="1 2">
    <name type="scientific">Pseudoflavonifractor hominis</name>
    <dbReference type="NCBI Taxonomy" id="2763059"/>
    <lineage>
        <taxon>Bacteria</taxon>
        <taxon>Bacillati</taxon>
        <taxon>Bacillota</taxon>
        <taxon>Clostridia</taxon>
        <taxon>Eubacteriales</taxon>
        <taxon>Oscillospiraceae</taxon>
        <taxon>Pseudoflavonifractor</taxon>
    </lineage>
</organism>
<name>A0ABR7HQJ3_9FIRM</name>
<proteinExistence type="predicted"/>
<accession>A0ABR7HQJ3</accession>